<dbReference type="Pfam" id="PF13283">
    <property type="entry name" value="NfrA_C"/>
    <property type="match status" value="1"/>
</dbReference>
<reference evidence="2" key="1">
    <citation type="submission" date="2019-08" db="EMBL/GenBank/DDBJ databases">
        <authorList>
            <person name="Kucharzyk K."/>
            <person name="Murdoch R.W."/>
            <person name="Higgins S."/>
            <person name="Loffler F."/>
        </authorList>
    </citation>
    <scope>NUCLEOTIDE SEQUENCE</scope>
</reference>
<name>A0A645JCP7_9ZZZZ</name>
<feature type="domain" description="Bacteriophage N4 adsorption protein A C-terminal" evidence="1">
    <location>
        <begin position="6"/>
        <end position="80"/>
    </location>
</feature>
<proteinExistence type="predicted"/>
<dbReference type="InterPro" id="IPR025137">
    <property type="entry name" value="NfrA_C"/>
</dbReference>
<evidence type="ECO:0000259" key="1">
    <source>
        <dbReference type="Pfam" id="PF13283"/>
    </source>
</evidence>
<organism evidence="2">
    <name type="scientific">bioreactor metagenome</name>
    <dbReference type="NCBI Taxonomy" id="1076179"/>
    <lineage>
        <taxon>unclassified sequences</taxon>
        <taxon>metagenomes</taxon>
        <taxon>ecological metagenomes</taxon>
    </lineage>
</organism>
<sequence length="84" mass="9190">MGGGDSRLVLFPHAVLGADYNSERTASGKQSSVGAGVGVSMRFWFREDRDHAPRSYLDLSLQYRARLAGDDRGKGVFLRAALVF</sequence>
<gene>
    <name evidence="2" type="ORF">SDC9_208665</name>
</gene>
<accession>A0A645JCP7</accession>
<dbReference type="AlphaFoldDB" id="A0A645JCP7"/>
<comment type="caution">
    <text evidence="2">The sequence shown here is derived from an EMBL/GenBank/DDBJ whole genome shotgun (WGS) entry which is preliminary data.</text>
</comment>
<evidence type="ECO:0000313" key="2">
    <source>
        <dbReference type="EMBL" id="MPN60932.1"/>
    </source>
</evidence>
<protein>
    <recommendedName>
        <fullName evidence="1">Bacteriophage N4 adsorption protein A C-terminal domain-containing protein</fullName>
    </recommendedName>
</protein>
<dbReference type="EMBL" id="VSSQ01136849">
    <property type="protein sequence ID" value="MPN60932.1"/>
    <property type="molecule type" value="Genomic_DNA"/>
</dbReference>